<evidence type="ECO:0000313" key="1">
    <source>
        <dbReference type="EMBL" id="KAF5862026.1"/>
    </source>
</evidence>
<sequence>MLSNTGWERACCVAVQDYRRRLCVGLTWSETAKQDMLRPERCCSYLGSASAHLEINVARAKGRPARSVFSRSEHILQSKSSGLRPALADKLDQLETGKLPLEFLYNQATYTANVSFQCGCILSAVPAFLTGLDCNNTISSSGWKCCHGLQREKKAP</sequence>
<comment type="caution">
    <text evidence="1">The sequence shown here is derived from an EMBL/GenBank/DDBJ whole genome shotgun (WGS) entry which is preliminary data.</text>
</comment>
<dbReference type="EMBL" id="SPNV01000083">
    <property type="protein sequence ID" value="KAF5862026.1"/>
    <property type="molecule type" value="Genomic_DNA"/>
</dbReference>
<accession>A0A8H6A7K8</accession>
<dbReference type="AlphaFoldDB" id="A0A8H6A7K8"/>
<keyword evidence="2" id="KW-1185">Reference proteome</keyword>
<evidence type="ECO:0000313" key="2">
    <source>
        <dbReference type="Proteomes" id="UP000541154"/>
    </source>
</evidence>
<dbReference type="Proteomes" id="UP000541154">
    <property type="component" value="Unassembled WGS sequence"/>
</dbReference>
<protein>
    <submittedName>
        <fullName evidence="1">Uncharacterized protein</fullName>
    </submittedName>
</protein>
<gene>
    <name evidence="1" type="ORF">ETB97_012172</name>
</gene>
<proteinExistence type="predicted"/>
<name>A0A8H6A7K8_PETAA</name>
<organism evidence="1 2">
    <name type="scientific">Petromyces alliaceus</name>
    <name type="common">Aspergillus alliaceus</name>
    <dbReference type="NCBI Taxonomy" id="209559"/>
    <lineage>
        <taxon>Eukaryota</taxon>
        <taxon>Fungi</taxon>
        <taxon>Dikarya</taxon>
        <taxon>Ascomycota</taxon>
        <taxon>Pezizomycotina</taxon>
        <taxon>Eurotiomycetes</taxon>
        <taxon>Eurotiomycetidae</taxon>
        <taxon>Eurotiales</taxon>
        <taxon>Aspergillaceae</taxon>
        <taxon>Aspergillus</taxon>
        <taxon>Aspergillus subgen. Circumdati</taxon>
    </lineage>
</organism>
<reference evidence="1 2" key="1">
    <citation type="submission" date="2019-04" db="EMBL/GenBank/DDBJ databases">
        <title>Aspergillus burnettii sp. nov., novel species from soil in southeast Queensland.</title>
        <authorList>
            <person name="Gilchrist C.L.M."/>
            <person name="Pitt J.I."/>
            <person name="Lange L."/>
            <person name="Lacey H.J."/>
            <person name="Vuong D."/>
            <person name="Midgley D.J."/>
            <person name="Greenfield P."/>
            <person name="Bradbury M."/>
            <person name="Lacey E."/>
            <person name="Busk P.K."/>
            <person name="Pilgaard B."/>
            <person name="Chooi Y.H."/>
            <person name="Piggott A.M."/>
        </authorList>
    </citation>
    <scope>NUCLEOTIDE SEQUENCE [LARGE SCALE GENOMIC DNA]</scope>
    <source>
        <strain evidence="1 2">FRR 5400</strain>
    </source>
</reference>